<protein>
    <submittedName>
        <fullName evidence="1">Uncharacterized protein</fullName>
    </submittedName>
</protein>
<evidence type="ECO:0000313" key="2">
    <source>
        <dbReference type="Proteomes" id="UP000822688"/>
    </source>
</evidence>
<organism evidence="1 2">
    <name type="scientific">Ceratodon purpureus</name>
    <name type="common">Fire moss</name>
    <name type="synonym">Dicranum purpureum</name>
    <dbReference type="NCBI Taxonomy" id="3225"/>
    <lineage>
        <taxon>Eukaryota</taxon>
        <taxon>Viridiplantae</taxon>
        <taxon>Streptophyta</taxon>
        <taxon>Embryophyta</taxon>
        <taxon>Bryophyta</taxon>
        <taxon>Bryophytina</taxon>
        <taxon>Bryopsida</taxon>
        <taxon>Dicranidae</taxon>
        <taxon>Pseudoditrichales</taxon>
        <taxon>Ditrichaceae</taxon>
        <taxon>Ceratodon</taxon>
    </lineage>
</organism>
<accession>A0A8T0HMU3</accession>
<keyword evidence="2" id="KW-1185">Reference proteome</keyword>
<reference evidence="1" key="1">
    <citation type="submission" date="2020-06" db="EMBL/GenBank/DDBJ databases">
        <title>WGS assembly of Ceratodon purpureus strain R40.</title>
        <authorList>
            <person name="Carey S.B."/>
            <person name="Jenkins J."/>
            <person name="Shu S."/>
            <person name="Lovell J.T."/>
            <person name="Sreedasyam A."/>
            <person name="Maumus F."/>
            <person name="Tiley G.P."/>
            <person name="Fernandez-Pozo N."/>
            <person name="Barry K."/>
            <person name="Chen C."/>
            <person name="Wang M."/>
            <person name="Lipzen A."/>
            <person name="Daum C."/>
            <person name="Saski C.A."/>
            <person name="Payton A.C."/>
            <person name="Mcbreen J.C."/>
            <person name="Conrad R.E."/>
            <person name="Kollar L.M."/>
            <person name="Olsson S."/>
            <person name="Huttunen S."/>
            <person name="Landis J.B."/>
            <person name="Wickett N.J."/>
            <person name="Johnson M.G."/>
            <person name="Rensing S.A."/>
            <person name="Grimwood J."/>
            <person name="Schmutz J."/>
            <person name="Mcdaniel S.F."/>
        </authorList>
    </citation>
    <scope>NUCLEOTIDE SEQUENCE</scope>
    <source>
        <strain evidence="1">R40</strain>
    </source>
</reference>
<evidence type="ECO:0000313" key="1">
    <source>
        <dbReference type="EMBL" id="KAG0572149.1"/>
    </source>
</evidence>
<proteinExistence type="predicted"/>
<dbReference type="AlphaFoldDB" id="A0A8T0HMU3"/>
<gene>
    <name evidence="1" type="ORF">KC19_VG072700</name>
</gene>
<name>A0A8T0HMU3_CERPU</name>
<sequence length="128" mass="13801">MGEVRVSSRVNKGKRRRVQIFTIIADEPTTVVPTHVFCHSSPGPSLVSKQRGKGCRKSRVSRNLVISLHVVPLVVNPVVETMAESITPIVAESNIEPTVAGAGTVLPDMPIASHIERVLGFDTPIESI</sequence>
<dbReference type="Proteomes" id="UP000822688">
    <property type="component" value="Chromosome V"/>
</dbReference>
<dbReference type="EMBL" id="CM026426">
    <property type="protein sequence ID" value="KAG0572149.1"/>
    <property type="molecule type" value="Genomic_DNA"/>
</dbReference>
<comment type="caution">
    <text evidence="1">The sequence shown here is derived from an EMBL/GenBank/DDBJ whole genome shotgun (WGS) entry which is preliminary data.</text>
</comment>